<keyword evidence="3 5" id="KW-0540">Nuclease</keyword>
<dbReference type="InterPro" id="IPR037027">
    <property type="entry name" value="YqgF/RNaseH-like_dom_sf"/>
</dbReference>
<keyword evidence="8" id="KW-1185">Reference proteome</keyword>
<evidence type="ECO:0000313" key="8">
    <source>
        <dbReference type="Proteomes" id="UP001528823"/>
    </source>
</evidence>
<dbReference type="InterPro" id="IPR005227">
    <property type="entry name" value="YqgF"/>
</dbReference>
<reference evidence="7 8" key="1">
    <citation type="submission" date="2022-11" db="EMBL/GenBank/DDBJ databases">
        <title>Spartinivicinus poritis sp. nov., isolated from scleractinian coral Porites lutea.</title>
        <authorList>
            <person name="Zhang G."/>
            <person name="Cai L."/>
            <person name="Wei Q."/>
        </authorList>
    </citation>
    <scope>NUCLEOTIDE SEQUENCE [LARGE SCALE GENOMIC DNA]</scope>
    <source>
        <strain evidence="7 8">A2-2</strain>
    </source>
</reference>
<evidence type="ECO:0000256" key="1">
    <source>
        <dbReference type="ARBA" id="ARBA00022490"/>
    </source>
</evidence>
<dbReference type="Gene3D" id="3.30.420.140">
    <property type="entry name" value="YqgF/RNase H-like domain"/>
    <property type="match status" value="1"/>
</dbReference>
<dbReference type="SUPFAM" id="SSF53098">
    <property type="entry name" value="Ribonuclease H-like"/>
    <property type="match status" value="1"/>
</dbReference>
<accession>A0ABT5UAA5</accession>
<evidence type="ECO:0000256" key="5">
    <source>
        <dbReference type="HAMAP-Rule" id="MF_00651"/>
    </source>
</evidence>
<evidence type="ECO:0000313" key="7">
    <source>
        <dbReference type="EMBL" id="MDE1463310.1"/>
    </source>
</evidence>
<evidence type="ECO:0000259" key="6">
    <source>
        <dbReference type="SMART" id="SM00732"/>
    </source>
</evidence>
<dbReference type="Pfam" id="PF03652">
    <property type="entry name" value="RuvX"/>
    <property type="match status" value="1"/>
</dbReference>
<comment type="similarity">
    <text evidence="5">Belongs to the YqgF HJR family.</text>
</comment>
<keyword evidence="4 5" id="KW-0378">Hydrolase</keyword>
<dbReference type="InterPro" id="IPR012337">
    <property type="entry name" value="RNaseH-like_sf"/>
</dbReference>
<dbReference type="HAMAP" id="MF_00651">
    <property type="entry name" value="Nuclease_YqgF"/>
    <property type="match status" value="1"/>
</dbReference>
<keyword evidence="2 5" id="KW-0690">Ribosome biogenesis</keyword>
<evidence type="ECO:0000256" key="3">
    <source>
        <dbReference type="ARBA" id="ARBA00022722"/>
    </source>
</evidence>
<feature type="domain" description="YqgF/RNase H-like" evidence="6">
    <location>
        <begin position="15"/>
        <end position="115"/>
    </location>
</feature>
<dbReference type="Proteomes" id="UP001528823">
    <property type="component" value="Unassembled WGS sequence"/>
</dbReference>
<dbReference type="PANTHER" id="PTHR33317:SF4">
    <property type="entry name" value="POLYNUCLEOTIDYL TRANSFERASE, RIBONUCLEASE H-LIKE SUPERFAMILY PROTEIN"/>
    <property type="match status" value="1"/>
</dbReference>
<dbReference type="EMBL" id="JAPMOU010000019">
    <property type="protein sequence ID" value="MDE1463310.1"/>
    <property type="molecule type" value="Genomic_DNA"/>
</dbReference>
<comment type="subcellular location">
    <subcellularLocation>
        <location evidence="5">Cytoplasm</location>
    </subcellularLocation>
</comment>
<dbReference type="CDD" id="cd16964">
    <property type="entry name" value="YqgF"/>
    <property type="match status" value="1"/>
</dbReference>
<comment type="caution">
    <text evidence="7">The sequence shown here is derived from an EMBL/GenBank/DDBJ whole genome shotgun (WGS) entry which is preliminary data.</text>
</comment>
<dbReference type="SMART" id="SM00732">
    <property type="entry name" value="YqgFc"/>
    <property type="match status" value="1"/>
</dbReference>
<organism evidence="7 8">
    <name type="scientific">Spartinivicinus poritis</name>
    <dbReference type="NCBI Taxonomy" id="2994640"/>
    <lineage>
        <taxon>Bacteria</taxon>
        <taxon>Pseudomonadati</taxon>
        <taxon>Pseudomonadota</taxon>
        <taxon>Gammaproteobacteria</taxon>
        <taxon>Oceanospirillales</taxon>
        <taxon>Zooshikellaceae</taxon>
        <taxon>Spartinivicinus</taxon>
    </lineage>
</organism>
<name>A0ABT5UAA5_9GAMM</name>
<evidence type="ECO:0000256" key="4">
    <source>
        <dbReference type="ARBA" id="ARBA00022801"/>
    </source>
</evidence>
<keyword evidence="1 5" id="KW-0963">Cytoplasm</keyword>
<proteinExistence type="inferred from homology"/>
<dbReference type="NCBIfam" id="TIGR00250">
    <property type="entry name" value="RNAse_H_YqgF"/>
    <property type="match status" value="1"/>
</dbReference>
<comment type="function">
    <text evidence="5">Could be a nuclease involved in processing of the 5'-end of pre-16S rRNA.</text>
</comment>
<dbReference type="PANTHER" id="PTHR33317">
    <property type="entry name" value="POLYNUCLEOTIDYL TRANSFERASE, RIBONUCLEASE H-LIKE SUPERFAMILY PROTEIN"/>
    <property type="match status" value="1"/>
</dbReference>
<dbReference type="EC" id="3.1.-.-" evidence="5"/>
<dbReference type="InterPro" id="IPR006641">
    <property type="entry name" value="YqgF/RNaseH-like_dom"/>
</dbReference>
<sequence>MNIDFSLPKLDDKISQIMAFDFGTKNIGVAIGQRVTGTSSPLPTIRAQDGIPNWQVLEQLIKEWQPDAFLVGIPLNMDGSMGEIGLRARKFANRLHGRFGKPWYPADERLSTRSAKEKADEVGHRGNYQERPVDSLAALVLLEEWLTQLAAQESS</sequence>
<evidence type="ECO:0000256" key="2">
    <source>
        <dbReference type="ARBA" id="ARBA00022517"/>
    </source>
</evidence>
<gene>
    <name evidence="7" type="primary">ruvX</name>
    <name evidence="7" type="ORF">ORQ98_15210</name>
</gene>
<protein>
    <recommendedName>
        <fullName evidence="5">Putative pre-16S rRNA nuclease</fullName>
        <ecNumber evidence="5">3.1.-.-</ecNumber>
    </recommendedName>
</protein>